<dbReference type="PANTHER" id="PTHR10663:SF334">
    <property type="entry name" value="PH AND SEC7 DOMAIN-CONTAINING PROTEIN 1"/>
    <property type="match status" value="1"/>
</dbReference>
<dbReference type="InterPro" id="IPR023394">
    <property type="entry name" value="Sec7_C_sf"/>
</dbReference>
<evidence type="ECO:0000259" key="1">
    <source>
        <dbReference type="PROSITE" id="PS50190"/>
    </source>
</evidence>
<dbReference type="GO" id="GO:0032012">
    <property type="term" value="P:regulation of ARF protein signal transduction"/>
    <property type="evidence" value="ECO:0007669"/>
    <property type="project" value="InterPro"/>
</dbReference>
<keyword evidence="3" id="KW-1185">Reference proteome</keyword>
<dbReference type="InterPro" id="IPR035999">
    <property type="entry name" value="Sec7_dom_sf"/>
</dbReference>
<dbReference type="Ensembl" id="ENSHCOT00000022543.1">
    <property type="protein sequence ID" value="ENSHCOP00000014820.1"/>
    <property type="gene ID" value="ENSHCOG00000018286.1"/>
</dbReference>
<dbReference type="InterPro" id="IPR000904">
    <property type="entry name" value="Sec7_dom"/>
</dbReference>
<dbReference type="AlphaFoldDB" id="A0A3Q3DL03"/>
<dbReference type="SMART" id="SM00222">
    <property type="entry name" value="Sec7"/>
    <property type="match status" value="1"/>
</dbReference>
<feature type="domain" description="SEC7" evidence="1">
    <location>
        <begin position="29"/>
        <end position="121"/>
    </location>
</feature>
<accession>A0A3Q3DL03</accession>
<evidence type="ECO:0000313" key="3">
    <source>
        <dbReference type="Proteomes" id="UP000264820"/>
    </source>
</evidence>
<organism evidence="2 3">
    <name type="scientific">Hippocampus comes</name>
    <name type="common">Tiger tail seahorse</name>
    <dbReference type="NCBI Taxonomy" id="109280"/>
    <lineage>
        <taxon>Eukaryota</taxon>
        <taxon>Metazoa</taxon>
        <taxon>Chordata</taxon>
        <taxon>Craniata</taxon>
        <taxon>Vertebrata</taxon>
        <taxon>Euteleostomi</taxon>
        <taxon>Actinopterygii</taxon>
        <taxon>Neopterygii</taxon>
        <taxon>Teleostei</taxon>
        <taxon>Neoteleostei</taxon>
        <taxon>Acanthomorphata</taxon>
        <taxon>Syngnathiaria</taxon>
        <taxon>Syngnathiformes</taxon>
        <taxon>Syngnathoidei</taxon>
        <taxon>Syngnathidae</taxon>
        <taxon>Hippocampus</taxon>
    </lineage>
</organism>
<dbReference type="Pfam" id="PF01369">
    <property type="entry name" value="Sec7"/>
    <property type="match status" value="1"/>
</dbReference>
<reference evidence="2" key="2">
    <citation type="submission" date="2025-09" db="UniProtKB">
        <authorList>
            <consortium name="Ensembl"/>
        </authorList>
    </citation>
    <scope>IDENTIFICATION</scope>
</reference>
<dbReference type="GO" id="GO:0005085">
    <property type="term" value="F:guanyl-nucleotide exchange factor activity"/>
    <property type="evidence" value="ECO:0007669"/>
    <property type="project" value="InterPro"/>
</dbReference>
<proteinExistence type="predicted"/>
<protein>
    <recommendedName>
        <fullName evidence="1">SEC7 domain-containing protein</fullName>
    </recommendedName>
</protein>
<dbReference type="GeneTree" id="ENSGT00940000159674"/>
<dbReference type="Gene3D" id="1.10.1000.11">
    <property type="entry name" value="Arf Nucleotide-binding Site Opener,domain 2"/>
    <property type="match status" value="1"/>
</dbReference>
<dbReference type="PANTHER" id="PTHR10663">
    <property type="entry name" value="GUANYL-NUCLEOTIDE EXCHANGE FACTOR"/>
    <property type="match status" value="1"/>
</dbReference>
<reference evidence="2" key="1">
    <citation type="submission" date="2025-08" db="UniProtKB">
        <authorList>
            <consortium name="Ensembl"/>
        </authorList>
    </citation>
    <scope>IDENTIFICATION</scope>
</reference>
<sequence length="123" mass="13647">MKTSSSIKAASREKHLLAALFFQASPQNDHLGNGANDFSQRVAEEYLCNFDFNGLAIDQALRLAFTLMGETQERERVLAHFSRRYVACNPRSLAAQDSVHTLTCALMLLNVDLHGNVSVTDSF</sequence>
<dbReference type="Proteomes" id="UP000264820">
    <property type="component" value="Unplaced"/>
</dbReference>
<evidence type="ECO:0000313" key="2">
    <source>
        <dbReference type="Ensembl" id="ENSHCOP00000014820.1"/>
    </source>
</evidence>
<dbReference type="SUPFAM" id="SSF48425">
    <property type="entry name" value="Sec7 domain"/>
    <property type="match status" value="1"/>
</dbReference>
<name>A0A3Q3DL03_HIPCM</name>
<dbReference type="PROSITE" id="PS50190">
    <property type="entry name" value="SEC7"/>
    <property type="match status" value="1"/>
</dbReference>
<dbReference type="STRING" id="109280.ENSHCOP00000014820"/>